<dbReference type="OrthoDB" id="5413158at2759"/>
<feature type="region of interest" description="Disordered" evidence="1">
    <location>
        <begin position="201"/>
        <end position="242"/>
    </location>
</feature>
<feature type="compositionally biased region" description="Basic residues" evidence="1">
    <location>
        <begin position="233"/>
        <end position="242"/>
    </location>
</feature>
<keyword evidence="4" id="KW-1185">Reference proteome</keyword>
<dbReference type="EMBL" id="AQGS01000107">
    <property type="protein sequence ID" value="EPS42625.1"/>
    <property type="molecule type" value="Genomic_DNA"/>
</dbReference>
<feature type="transmembrane region" description="Helical" evidence="2">
    <location>
        <begin position="80"/>
        <end position="100"/>
    </location>
</feature>
<proteinExistence type="predicted"/>
<accession>S8AHW2</accession>
<protein>
    <submittedName>
        <fullName evidence="3">Uncharacterized protein</fullName>
    </submittedName>
</protein>
<evidence type="ECO:0000256" key="2">
    <source>
        <dbReference type="SAM" id="Phobius"/>
    </source>
</evidence>
<name>S8AHW2_DACHA</name>
<reference evidence="3 4" key="1">
    <citation type="journal article" date="2013" name="PLoS Genet.">
        <title>Genomic mechanisms accounting for the adaptation to parasitism in nematode-trapping fungi.</title>
        <authorList>
            <person name="Meerupati T."/>
            <person name="Andersson K.M."/>
            <person name="Friman E."/>
            <person name="Kumar D."/>
            <person name="Tunlid A."/>
            <person name="Ahren D."/>
        </authorList>
    </citation>
    <scope>NUCLEOTIDE SEQUENCE [LARGE SCALE GENOMIC DNA]</scope>
    <source>
        <strain evidence="3 4">CBS 200.50</strain>
    </source>
</reference>
<sequence length="242" mass="26095">MAAALFSQSCTVASNLYTNALSSLNTIPTLMPSSPSNLSPMFSSYADQILNSQLPFTFDIVTSIKLPIVTIPVPVQNLTFWQVANIFFFVFTVAILSWMLDSHHTDDFEITLSTAPAATTTIAAKSSVSVNVLSPSQPPNLPVRPRRQTLETIATLINLEDIQKSSRRRNARSPLPCSLFSSPISPFGNVTAGFINSAPASPTSTTDVHGHLISPPSGKSASLLRKASELGSARKRNQHRRG</sequence>
<organism evidence="3 4">
    <name type="scientific">Dactylellina haptotyla (strain CBS 200.50)</name>
    <name type="common">Nematode-trapping fungus</name>
    <name type="synonym">Monacrosporium haptotylum</name>
    <dbReference type="NCBI Taxonomy" id="1284197"/>
    <lineage>
        <taxon>Eukaryota</taxon>
        <taxon>Fungi</taxon>
        <taxon>Dikarya</taxon>
        <taxon>Ascomycota</taxon>
        <taxon>Pezizomycotina</taxon>
        <taxon>Orbiliomycetes</taxon>
        <taxon>Orbiliales</taxon>
        <taxon>Orbiliaceae</taxon>
        <taxon>Dactylellina</taxon>
    </lineage>
</organism>
<dbReference type="HOGENOM" id="CLU_1147157_0_0_1"/>
<keyword evidence="2" id="KW-0472">Membrane</keyword>
<evidence type="ECO:0000313" key="3">
    <source>
        <dbReference type="EMBL" id="EPS42625.1"/>
    </source>
</evidence>
<keyword evidence="2" id="KW-1133">Transmembrane helix</keyword>
<evidence type="ECO:0000256" key="1">
    <source>
        <dbReference type="SAM" id="MobiDB-lite"/>
    </source>
</evidence>
<reference evidence="4" key="2">
    <citation type="submission" date="2013-04" db="EMBL/GenBank/DDBJ databases">
        <title>Genomic mechanisms accounting for the adaptation to parasitism in nematode-trapping fungi.</title>
        <authorList>
            <person name="Ahren D.G."/>
        </authorList>
    </citation>
    <scope>NUCLEOTIDE SEQUENCE [LARGE SCALE GENOMIC DNA]</scope>
    <source>
        <strain evidence="4">CBS 200.50</strain>
    </source>
</reference>
<comment type="caution">
    <text evidence="3">The sequence shown here is derived from an EMBL/GenBank/DDBJ whole genome shotgun (WGS) entry which is preliminary data.</text>
</comment>
<dbReference type="OMA" id="QNLTFWQ"/>
<evidence type="ECO:0000313" key="4">
    <source>
        <dbReference type="Proteomes" id="UP000015100"/>
    </source>
</evidence>
<dbReference type="Proteomes" id="UP000015100">
    <property type="component" value="Unassembled WGS sequence"/>
</dbReference>
<dbReference type="AlphaFoldDB" id="S8AHW2"/>
<keyword evidence="2" id="KW-0812">Transmembrane</keyword>
<gene>
    <name evidence="3" type="ORF">H072_3363</name>
</gene>